<reference evidence="2 3" key="1">
    <citation type="submission" date="2023-05" db="EMBL/GenBank/DDBJ databases">
        <title>B98-5 Cell Line De Novo Hybrid Assembly: An Optical Mapping Approach.</title>
        <authorList>
            <person name="Kananen K."/>
            <person name="Auerbach J.A."/>
            <person name="Kautto E."/>
            <person name="Blachly J.S."/>
        </authorList>
    </citation>
    <scope>NUCLEOTIDE SEQUENCE [LARGE SCALE GENOMIC DNA]</scope>
    <source>
        <strain evidence="2">B95-8</strain>
        <tissue evidence="2">Cell line</tissue>
    </source>
</reference>
<name>A0ABQ9VJI9_SAGOE</name>
<evidence type="ECO:0000313" key="3">
    <source>
        <dbReference type="Proteomes" id="UP001266305"/>
    </source>
</evidence>
<proteinExistence type="predicted"/>
<gene>
    <name evidence="2" type="ORF">P7K49_009263</name>
</gene>
<dbReference type="EMBL" id="JASSZA010000005">
    <property type="protein sequence ID" value="KAK2109517.1"/>
    <property type="molecule type" value="Genomic_DNA"/>
</dbReference>
<protein>
    <submittedName>
        <fullName evidence="2">Uncharacterized protein</fullName>
    </submittedName>
</protein>
<evidence type="ECO:0000256" key="1">
    <source>
        <dbReference type="SAM" id="MobiDB-lite"/>
    </source>
</evidence>
<keyword evidence="3" id="KW-1185">Reference proteome</keyword>
<accession>A0ABQ9VJI9</accession>
<organism evidence="2 3">
    <name type="scientific">Saguinus oedipus</name>
    <name type="common">Cotton-top tamarin</name>
    <name type="synonym">Oedipomidas oedipus</name>
    <dbReference type="NCBI Taxonomy" id="9490"/>
    <lineage>
        <taxon>Eukaryota</taxon>
        <taxon>Metazoa</taxon>
        <taxon>Chordata</taxon>
        <taxon>Craniata</taxon>
        <taxon>Vertebrata</taxon>
        <taxon>Euteleostomi</taxon>
        <taxon>Mammalia</taxon>
        <taxon>Eutheria</taxon>
        <taxon>Euarchontoglires</taxon>
        <taxon>Primates</taxon>
        <taxon>Haplorrhini</taxon>
        <taxon>Platyrrhini</taxon>
        <taxon>Cebidae</taxon>
        <taxon>Callitrichinae</taxon>
        <taxon>Saguinus</taxon>
    </lineage>
</organism>
<evidence type="ECO:0000313" key="2">
    <source>
        <dbReference type="EMBL" id="KAK2109517.1"/>
    </source>
</evidence>
<feature type="non-terminal residue" evidence="2">
    <location>
        <position position="97"/>
    </location>
</feature>
<feature type="region of interest" description="Disordered" evidence="1">
    <location>
        <begin position="62"/>
        <end position="88"/>
    </location>
</feature>
<comment type="caution">
    <text evidence="2">The sequence shown here is derived from an EMBL/GenBank/DDBJ whole genome shotgun (WGS) entry which is preliminary data.</text>
</comment>
<dbReference type="Proteomes" id="UP001266305">
    <property type="component" value="Unassembled WGS sequence"/>
</dbReference>
<sequence>PNRQCTLIGGPLFMSEIKHSTGFQVVSCGPQAPGKGRQSCRALRSHGGPAAHHTMPTQLLLAPAGGNANDVQNPGTSASDPRDTLGDPGVHCCGDLY</sequence>
<feature type="non-terminal residue" evidence="2">
    <location>
        <position position="1"/>
    </location>
</feature>
<feature type="compositionally biased region" description="Polar residues" evidence="1">
    <location>
        <begin position="69"/>
        <end position="79"/>
    </location>
</feature>